<reference evidence="2 3" key="1">
    <citation type="submission" date="2014-04" db="EMBL/GenBank/DDBJ databases">
        <authorList>
            <consortium name="DOE Joint Genome Institute"/>
            <person name="Kuo A."/>
            <person name="Girlanda M."/>
            <person name="Perotto S."/>
            <person name="Kohler A."/>
            <person name="Nagy L.G."/>
            <person name="Floudas D."/>
            <person name="Copeland A."/>
            <person name="Barry K.W."/>
            <person name="Cichocki N."/>
            <person name="Veneault-Fourrey C."/>
            <person name="LaButti K."/>
            <person name="Lindquist E.A."/>
            <person name="Lipzen A."/>
            <person name="Lundell T."/>
            <person name="Morin E."/>
            <person name="Murat C."/>
            <person name="Sun H."/>
            <person name="Tunlid A."/>
            <person name="Henrissat B."/>
            <person name="Grigoriev I.V."/>
            <person name="Hibbett D.S."/>
            <person name="Martin F."/>
            <person name="Nordberg H.P."/>
            <person name="Cantor M.N."/>
            <person name="Hua S.X."/>
        </authorList>
    </citation>
    <scope>NUCLEOTIDE SEQUENCE [LARGE SCALE GENOMIC DNA]</scope>
    <source>
        <strain evidence="2 3">MUT 4182</strain>
    </source>
</reference>
<dbReference type="OrthoDB" id="2419903at2759"/>
<name>A0A0C3QRS5_9AGAM</name>
<dbReference type="HOGENOM" id="CLU_698665_0_0_1"/>
<feature type="compositionally biased region" description="Low complexity" evidence="1">
    <location>
        <begin position="326"/>
        <end position="354"/>
    </location>
</feature>
<feature type="region of interest" description="Disordered" evidence="1">
    <location>
        <begin position="227"/>
        <end position="276"/>
    </location>
</feature>
<accession>A0A0C3QRS5</accession>
<sequence>MGLFLLPTKEPPETVGSVIQNCHARPKSQEADDDGAVITQPYCGVRCSLASQRYIFPTSTITAPAAASIGSDTVKLRMERGNTSVRQNISLKMQERWKSGEHGTPQIKGVYRIELSGQVYRRFDTALSFGDLPYGALSRDGAYGSGLYTFWNPALAHLVAVSGDGRQAREGNSVLIQCRVVTHENSRPSSKSPAGFMDDSGVVFCAQATAVIPTHLLIYCIDAPPNSQQPEVPEPSVNSGSREPSRASHQKATRHLPAIPQQQPAVATAPGPVHRTSTNWVQNFQQVQPSYRPPAYAEQQLQQAAYPARAVAIPQSRDQQQPTQPRPAEQRPQVQQRQFQQHQTQTQQQQQGPPYVWSSSAEYPHPNATAWARYYAMGGTNPAGRVYFKPESLPP</sequence>
<evidence type="ECO:0000256" key="1">
    <source>
        <dbReference type="SAM" id="MobiDB-lite"/>
    </source>
</evidence>
<keyword evidence="3" id="KW-1185">Reference proteome</keyword>
<evidence type="ECO:0000313" key="3">
    <source>
        <dbReference type="Proteomes" id="UP000054248"/>
    </source>
</evidence>
<dbReference type="Proteomes" id="UP000054248">
    <property type="component" value="Unassembled WGS sequence"/>
</dbReference>
<organism evidence="2 3">
    <name type="scientific">Tulasnella calospora MUT 4182</name>
    <dbReference type="NCBI Taxonomy" id="1051891"/>
    <lineage>
        <taxon>Eukaryota</taxon>
        <taxon>Fungi</taxon>
        <taxon>Dikarya</taxon>
        <taxon>Basidiomycota</taxon>
        <taxon>Agaricomycotina</taxon>
        <taxon>Agaricomycetes</taxon>
        <taxon>Cantharellales</taxon>
        <taxon>Tulasnellaceae</taxon>
        <taxon>Tulasnella</taxon>
    </lineage>
</organism>
<proteinExistence type="predicted"/>
<feature type="compositionally biased region" description="Polar residues" evidence="1">
    <location>
        <begin position="227"/>
        <end position="242"/>
    </location>
</feature>
<feature type="region of interest" description="Disordered" evidence="1">
    <location>
        <begin position="312"/>
        <end position="362"/>
    </location>
</feature>
<dbReference type="AlphaFoldDB" id="A0A0C3QRS5"/>
<reference evidence="3" key="2">
    <citation type="submission" date="2015-01" db="EMBL/GenBank/DDBJ databases">
        <title>Evolutionary Origins and Diversification of the Mycorrhizal Mutualists.</title>
        <authorList>
            <consortium name="DOE Joint Genome Institute"/>
            <consortium name="Mycorrhizal Genomics Consortium"/>
            <person name="Kohler A."/>
            <person name="Kuo A."/>
            <person name="Nagy L.G."/>
            <person name="Floudas D."/>
            <person name="Copeland A."/>
            <person name="Barry K.W."/>
            <person name="Cichocki N."/>
            <person name="Veneault-Fourrey C."/>
            <person name="LaButti K."/>
            <person name="Lindquist E.A."/>
            <person name="Lipzen A."/>
            <person name="Lundell T."/>
            <person name="Morin E."/>
            <person name="Murat C."/>
            <person name="Riley R."/>
            <person name="Ohm R."/>
            <person name="Sun H."/>
            <person name="Tunlid A."/>
            <person name="Henrissat B."/>
            <person name="Grigoriev I.V."/>
            <person name="Hibbett D.S."/>
            <person name="Martin F."/>
        </authorList>
    </citation>
    <scope>NUCLEOTIDE SEQUENCE [LARGE SCALE GENOMIC DNA]</scope>
    <source>
        <strain evidence="3">MUT 4182</strain>
    </source>
</reference>
<gene>
    <name evidence="2" type="ORF">M407DRAFT_219875</name>
</gene>
<protein>
    <submittedName>
        <fullName evidence="2">Uncharacterized protein</fullName>
    </submittedName>
</protein>
<evidence type="ECO:0000313" key="2">
    <source>
        <dbReference type="EMBL" id="KIO31491.1"/>
    </source>
</evidence>
<dbReference type="EMBL" id="KN822963">
    <property type="protein sequence ID" value="KIO31491.1"/>
    <property type="molecule type" value="Genomic_DNA"/>
</dbReference>